<evidence type="ECO:0000313" key="2">
    <source>
        <dbReference type="EMBL" id="GAA5143350.1"/>
    </source>
</evidence>
<evidence type="ECO:0000313" key="3">
    <source>
        <dbReference type="Proteomes" id="UP001499852"/>
    </source>
</evidence>
<comment type="caution">
    <text evidence="2">The sequence shown here is derived from an EMBL/GenBank/DDBJ whole genome shotgun (WGS) entry which is preliminary data.</text>
</comment>
<name>A0ABP9PC56_9BACT</name>
<dbReference type="Proteomes" id="UP001499852">
    <property type="component" value="Unassembled WGS sequence"/>
</dbReference>
<feature type="signal peptide" evidence="1">
    <location>
        <begin position="1"/>
        <end position="19"/>
    </location>
</feature>
<dbReference type="EMBL" id="BAABIA010000006">
    <property type="protein sequence ID" value="GAA5143350.1"/>
    <property type="molecule type" value="Genomic_DNA"/>
</dbReference>
<feature type="chain" id="PRO_5046617344" evidence="1">
    <location>
        <begin position="20"/>
        <end position="165"/>
    </location>
</feature>
<organism evidence="2 3">
    <name type="scientific">Prosthecobacter algae</name>
    <dbReference type="NCBI Taxonomy" id="1144682"/>
    <lineage>
        <taxon>Bacteria</taxon>
        <taxon>Pseudomonadati</taxon>
        <taxon>Verrucomicrobiota</taxon>
        <taxon>Verrucomicrobiia</taxon>
        <taxon>Verrucomicrobiales</taxon>
        <taxon>Verrucomicrobiaceae</taxon>
        <taxon>Prosthecobacter</taxon>
    </lineage>
</organism>
<evidence type="ECO:0000256" key="1">
    <source>
        <dbReference type="SAM" id="SignalP"/>
    </source>
</evidence>
<reference evidence="3" key="1">
    <citation type="journal article" date="2019" name="Int. J. Syst. Evol. Microbiol.">
        <title>The Global Catalogue of Microorganisms (GCM) 10K type strain sequencing project: providing services to taxonomists for standard genome sequencing and annotation.</title>
        <authorList>
            <consortium name="The Broad Institute Genomics Platform"/>
            <consortium name="The Broad Institute Genome Sequencing Center for Infectious Disease"/>
            <person name="Wu L."/>
            <person name="Ma J."/>
        </authorList>
    </citation>
    <scope>NUCLEOTIDE SEQUENCE [LARGE SCALE GENOMIC DNA]</scope>
    <source>
        <strain evidence="3">JCM 18053</strain>
    </source>
</reference>
<gene>
    <name evidence="2" type="ORF">GCM10023213_30940</name>
</gene>
<proteinExistence type="predicted"/>
<protein>
    <submittedName>
        <fullName evidence="2">Uncharacterized protein</fullName>
    </submittedName>
</protein>
<sequence>MKLARLLIPLLSLAVSAFAETQSFTILDGQKITAEMSGGLPLPAEKEGIKIEVAAFMIQEGKLIYSFGFSTQKEVKKVVVEEVSGSSALPMVTDSAPALTKAYWKGDAQPLPLTQAGVPWVFEEGDTLKVFRFTITTGSDAAPVILHQPAIYGGGVKVQLRQLAQ</sequence>
<keyword evidence="3" id="KW-1185">Reference proteome</keyword>
<dbReference type="RefSeq" id="WP_345737282.1">
    <property type="nucleotide sequence ID" value="NZ_BAABIA010000006.1"/>
</dbReference>
<keyword evidence="1" id="KW-0732">Signal</keyword>
<accession>A0ABP9PC56</accession>